<dbReference type="PANTHER" id="PTHR36156:SF2">
    <property type="entry name" value="CUPIN TYPE-2 DOMAIN-CONTAINING PROTEIN"/>
    <property type="match status" value="1"/>
</dbReference>
<evidence type="ECO:0000313" key="2">
    <source>
        <dbReference type="Proteomes" id="UP000254875"/>
    </source>
</evidence>
<dbReference type="InterPro" id="IPR047142">
    <property type="entry name" value="OryJ/VirC-like"/>
</dbReference>
<comment type="caution">
    <text evidence="1">The sequence shown here is derived from an EMBL/GenBank/DDBJ whole genome shotgun (WGS) entry which is preliminary data.</text>
</comment>
<dbReference type="InterPro" id="IPR014710">
    <property type="entry name" value="RmlC-like_jellyroll"/>
</dbReference>
<keyword evidence="2" id="KW-1185">Reference proteome</keyword>
<dbReference type="OrthoDB" id="713485at2"/>
<organism evidence="1 2">
    <name type="scientific">Paraburkholderia lacunae</name>
    <dbReference type="NCBI Taxonomy" id="2211104"/>
    <lineage>
        <taxon>Bacteria</taxon>
        <taxon>Pseudomonadati</taxon>
        <taxon>Pseudomonadota</taxon>
        <taxon>Betaproteobacteria</taxon>
        <taxon>Burkholderiales</taxon>
        <taxon>Burkholderiaceae</taxon>
        <taxon>Paraburkholderia</taxon>
    </lineage>
</organism>
<dbReference type="PANTHER" id="PTHR36156">
    <property type="entry name" value="SLR2101 PROTEIN"/>
    <property type="match status" value="1"/>
</dbReference>
<accession>A0A370N2F5</accession>
<dbReference type="Proteomes" id="UP000254875">
    <property type="component" value="Unassembled WGS sequence"/>
</dbReference>
<evidence type="ECO:0000313" key="1">
    <source>
        <dbReference type="EMBL" id="RDJ99812.1"/>
    </source>
</evidence>
<dbReference type="AlphaFoldDB" id="A0A370N2F5"/>
<name>A0A370N2F5_9BURK</name>
<dbReference type="Gene3D" id="2.60.120.10">
    <property type="entry name" value="Jelly Rolls"/>
    <property type="match status" value="1"/>
</dbReference>
<proteinExistence type="predicted"/>
<dbReference type="EMBL" id="QHKS01000020">
    <property type="protein sequence ID" value="RDJ99812.1"/>
    <property type="molecule type" value="Genomic_DNA"/>
</dbReference>
<protein>
    <submittedName>
        <fullName evidence="1">Cupin</fullName>
    </submittedName>
</protein>
<dbReference type="CDD" id="cd02231">
    <property type="entry name" value="cupin_BLL6423-like"/>
    <property type="match status" value="1"/>
</dbReference>
<gene>
    <name evidence="1" type="ORF">DLM46_27020</name>
</gene>
<dbReference type="InterPro" id="IPR011051">
    <property type="entry name" value="RmlC_Cupin_sf"/>
</dbReference>
<sequence length="208" mass="22130">MRTLAKTGDIVKDANAAPLQSDTPSTGDVPLALRRVVTGHDASGASTVALDSPPPRSDSYRHIPGLVSRLVWATEPAQAIPFDGTDPTPAVASFVPAASGTRFLIVTFPPDSVFFAPGFDPQAAAAENLAISPGLAELFEEDGMHATPTVDYGIVLDGEIWLELDEGRAELLRKHEVVVQNGTRHAWRNKSDRPATLAFVLIGARRGE</sequence>
<reference evidence="2" key="1">
    <citation type="submission" date="2018-05" db="EMBL/GenBank/DDBJ databases">
        <authorList>
            <person name="Feng T."/>
        </authorList>
    </citation>
    <scope>NUCLEOTIDE SEQUENCE [LARGE SCALE GENOMIC DNA]</scope>
    <source>
        <strain evidence="2">S27</strain>
    </source>
</reference>
<dbReference type="SUPFAM" id="SSF51182">
    <property type="entry name" value="RmlC-like cupins"/>
    <property type="match status" value="1"/>
</dbReference>